<keyword evidence="3" id="KW-1185">Reference proteome</keyword>
<dbReference type="RefSeq" id="WP_248564960.1">
    <property type="nucleotide sequence ID" value="NZ_AP025698.1"/>
</dbReference>
<reference evidence="2 3" key="1">
    <citation type="submission" date="2022-04" db="EMBL/GenBank/DDBJ databases">
        <title>Complete genome of Methanothermobacter tenebrarum strain RMAS.</title>
        <authorList>
            <person name="Nakamura K."/>
            <person name="Oshima K."/>
            <person name="Hattori M."/>
            <person name="Kamagata Y."/>
            <person name="Takamizawa K."/>
        </authorList>
    </citation>
    <scope>NUCLEOTIDE SEQUENCE [LARGE SCALE GENOMIC DNA]</scope>
    <source>
        <strain evidence="2 3">RMAS</strain>
    </source>
</reference>
<dbReference type="InterPro" id="IPR019216">
    <property type="entry name" value="DUF2116_treble_clef"/>
</dbReference>
<proteinExistence type="predicted"/>
<sequence length="63" mass="7481">MMVEPHRHCPVCGNPIPLDERTCSKKCAEVLLKNQQRVMRTRLIFYIVLVIFIVVWLFVVLRK</sequence>
<feature type="transmembrane region" description="Helical" evidence="1">
    <location>
        <begin position="43"/>
        <end position="61"/>
    </location>
</feature>
<keyword evidence="1" id="KW-1133">Transmembrane helix</keyword>
<dbReference type="PIRSF" id="PIRSF004990">
    <property type="entry name" value="UCP004990"/>
    <property type="match status" value="1"/>
</dbReference>
<dbReference type="EMBL" id="AP025698">
    <property type="protein sequence ID" value="BDH79120.1"/>
    <property type="molecule type" value="Genomic_DNA"/>
</dbReference>
<protein>
    <submittedName>
        <fullName evidence="2">Membrane protein</fullName>
    </submittedName>
</protein>
<dbReference type="Pfam" id="PF09889">
    <property type="entry name" value="DUF2116"/>
    <property type="match status" value="1"/>
</dbReference>
<evidence type="ECO:0000313" key="2">
    <source>
        <dbReference type="EMBL" id="BDH79120.1"/>
    </source>
</evidence>
<name>A0ABN6PD27_9EURY</name>
<organism evidence="2 3">
    <name type="scientific">Methanothermobacter tenebrarum</name>
    <dbReference type="NCBI Taxonomy" id="680118"/>
    <lineage>
        <taxon>Archaea</taxon>
        <taxon>Methanobacteriati</taxon>
        <taxon>Methanobacteriota</taxon>
        <taxon>Methanomada group</taxon>
        <taxon>Methanobacteria</taxon>
        <taxon>Methanobacteriales</taxon>
        <taxon>Methanobacteriaceae</taxon>
        <taxon>Methanothermobacter</taxon>
    </lineage>
</organism>
<accession>A0ABN6PD27</accession>
<dbReference type="GeneID" id="71965012"/>
<keyword evidence="1" id="KW-0812">Transmembrane</keyword>
<gene>
    <name evidence="2" type="ORF">MTTB_04990</name>
</gene>
<evidence type="ECO:0000313" key="3">
    <source>
        <dbReference type="Proteomes" id="UP000831817"/>
    </source>
</evidence>
<keyword evidence="1" id="KW-0472">Membrane</keyword>
<evidence type="ECO:0000256" key="1">
    <source>
        <dbReference type="SAM" id="Phobius"/>
    </source>
</evidence>
<dbReference type="Proteomes" id="UP000831817">
    <property type="component" value="Chromosome"/>
</dbReference>